<evidence type="ECO:0000313" key="1">
    <source>
        <dbReference type="EMBL" id="RRH69352.1"/>
    </source>
</evidence>
<accession>A0A3P3D7C2</accession>
<protein>
    <recommendedName>
        <fullName evidence="3">Alpha/beta fold hydrolase</fullName>
    </recommendedName>
</protein>
<dbReference type="PANTHER" id="PTHR43194">
    <property type="entry name" value="HYDROLASE ALPHA/BETA FOLD FAMILY"/>
    <property type="match status" value="1"/>
</dbReference>
<dbReference type="EMBL" id="RRAZ01000045">
    <property type="protein sequence ID" value="RRH69352.1"/>
    <property type="molecule type" value="Genomic_DNA"/>
</dbReference>
<evidence type="ECO:0000313" key="2">
    <source>
        <dbReference type="Proteomes" id="UP000282125"/>
    </source>
</evidence>
<keyword evidence="2" id="KW-1185">Reference proteome</keyword>
<organism evidence="1 2">
    <name type="scientific">Falsigemmobacter faecalis</name>
    <dbReference type="NCBI Taxonomy" id="2488730"/>
    <lineage>
        <taxon>Bacteria</taxon>
        <taxon>Pseudomonadati</taxon>
        <taxon>Pseudomonadota</taxon>
        <taxon>Alphaproteobacteria</taxon>
        <taxon>Rhodobacterales</taxon>
        <taxon>Paracoccaceae</taxon>
        <taxon>Falsigemmobacter</taxon>
    </lineage>
</organism>
<dbReference type="InterPro" id="IPR029058">
    <property type="entry name" value="AB_hydrolase_fold"/>
</dbReference>
<comment type="caution">
    <text evidence="1">The sequence shown here is derived from an EMBL/GenBank/DDBJ whole genome shotgun (WGS) entry which is preliminary data.</text>
</comment>
<sequence>MACADGKTRHAGAGWLSWFIPEGAGEVSITCIHGGGGQSSDFITTPDGRPGWLHDFLRAGFAVYLLDRPGHGRAGWNHEHLGPALPAADYEMMTARFMHPARAAPWPEAASHSQWPEGADDAFMAGQGEMAEQLSRAQAHAEAIAPALFARIGPTVLLSHSAGGPCGFAMASHAAEGQIRAIYAIEPQGAPGMVHPLGTFHAGLTVDPPKGAGDPYAAPVTVVTAEASWMRGSNAEAAAFLRRRGNRGRHLLLEAHEIYGNGHMMMLERNSDSISAFLIDQIRADLRL</sequence>
<dbReference type="AlphaFoldDB" id="A0A3P3D7C2"/>
<dbReference type="Gene3D" id="3.40.50.1820">
    <property type="entry name" value="alpha/beta hydrolase"/>
    <property type="match status" value="1"/>
</dbReference>
<evidence type="ECO:0008006" key="3">
    <source>
        <dbReference type="Google" id="ProtNLM"/>
    </source>
</evidence>
<dbReference type="OrthoDB" id="7820973at2"/>
<dbReference type="SUPFAM" id="SSF53474">
    <property type="entry name" value="alpha/beta-Hydrolases"/>
    <property type="match status" value="1"/>
</dbReference>
<dbReference type="Proteomes" id="UP000282125">
    <property type="component" value="Unassembled WGS sequence"/>
</dbReference>
<name>A0A3P3D7C2_9RHOB</name>
<reference evidence="1 2" key="1">
    <citation type="submission" date="2018-11" db="EMBL/GenBank/DDBJ databases">
        <title>Gemmobacter sp. nov., YIM 102744-1 draft genome.</title>
        <authorList>
            <person name="Li G."/>
            <person name="Jiang Y."/>
        </authorList>
    </citation>
    <scope>NUCLEOTIDE SEQUENCE [LARGE SCALE GENOMIC DNA]</scope>
    <source>
        <strain evidence="1 2">YIM 102744-1</strain>
    </source>
</reference>
<dbReference type="InterPro" id="IPR050228">
    <property type="entry name" value="Carboxylesterase_BioH"/>
</dbReference>
<gene>
    <name evidence="1" type="ORF">EG244_18570</name>
</gene>
<dbReference type="PANTHER" id="PTHR43194:SF4">
    <property type="entry name" value="AB HYDROLASE-1 DOMAIN-CONTAINING PROTEIN"/>
    <property type="match status" value="1"/>
</dbReference>
<proteinExistence type="predicted"/>